<reference evidence="2 3" key="1">
    <citation type="submission" date="2015-04" db="EMBL/GenBank/DDBJ databases">
        <title>Lasius niger genome sequencing.</title>
        <authorList>
            <person name="Konorov E.A."/>
            <person name="Nikitin M.A."/>
            <person name="Kirill M.V."/>
            <person name="Chang P."/>
        </authorList>
    </citation>
    <scope>NUCLEOTIDE SEQUENCE [LARGE SCALE GENOMIC DNA]</scope>
    <source>
        <tissue evidence="2">Whole</tissue>
    </source>
</reference>
<evidence type="ECO:0000256" key="1">
    <source>
        <dbReference type="SAM" id="SignalP"/>
    </source>
</evidence>
<evidence type="ECO:0000313" key="3">
    <source>
        <dbReference type="Proteomes" id="UP000036403"/>
    </source>
</evidence>
<dbReference type="PROSITE" id="PS51257">
    <property type="entry name" value="PROKAR_LIPOPROTEIN"/>
    <property type="match status" value="1"/>
</dbReference>
<keyword evidence="3" id="KW-1185">Reference proteome</keyword>
<protein>
    <recommendedName>
        <fullName evidence="4">Lipocalin-like domain-containing protein</fullName>
    </recommendedName>
</protein>
<gene>
    <name evidence="2" type="ORF">RF55_17859</name>
</gene>
<name>A0A0J7MV64_LASNI</name>
<sequence>MSGFRLAWLAASWFAVACHVEKPLPAVSDFFGTWKIVSIAGYGDMGGGQPVGKELLGTKLTVTSQGMSLDVDKWSCVADGGYRVQEVDMSYLLDDSGARPEEVQLPARVVRFAGDNNCLHIFWLGPNLIEFDYIGVFVRAERGA</sequence>
<dbReference type="Proteomes" id="UP000036403">
    <property type="component" value="Unassembled WGS sequence"/>
</dbReference>
<feature type="signal peptide" evidence="1">
    <location>
        <begin position="1"/>
        <end position="18"/>
    </location>
</feature>
<dbReference type="PaxDb" id="67767-A0A0J7MV64"/>
<proteinExistence type="predicted"/>
<accession>A0A0J7MV64</accession>
<feature type="chain" id="PRO_5005291042" description="Lipocalin-like domain-containing protein" evidence="1">
    <location>
        <begin position="19"/>
        <end position="144"/>
    </location>
</feature>
<dbReference type="AlphaFoldDB" id="A0A0J7MV64"/>
<keyword evidence="1" id="KW-0732">Signal</keyword>
<evidence type="ECO:0000313" key="2">
    <source>
        <dbReference type="EMBL" id="KMQ84380.1"/>
    </source>
</evidence>
<comment type="caution">
    <text evidence="2">The sequence shown here is derived from an EMBL/GenBank/DDBJ whole genome shotgun (WGS) entry which is preliminary data.</text>
</comment>
<evidence type="ECO:0008006" key="4">
    <source>
        <dbReference type="Google" id="ProtNLM"/>
    </source>
</evidence>
<dbReference type="EMBL" id="LBMM01016591">
    <property type="protein sequence ID" value="KMQ84380.1"/>
    <property type="molecule type" value="Genomic_DNA"/>
</dbReference>
<organism evidence="2 3">
    <name type="scientific">Lasius niger</name>
    <name type="common">Black garden ant</name>
    <dbReference type="NCBI Taxonomy" id="67767"/>
    <lineage>
        <taxon>Eukaryota</taxon>
        <taxon>Metazoa</taxon>
        <taxon>Ecdysozoa</taxon>
        <taxon>Arthropoda</taxon>
        <taxon>Hexapoda</taxon>
        <taxon>Insecta</taxon>
        <taxon>Pterygota</taxon>
        <taxon>Neoptera</taxon>
        <taxon>Endopterygota</taxon>
        <taxon>Hymenoptera</taxon>
        <taxon>Apocrita</taxon>
        <taxon>Aculeata</taxon>
        <taxon>Formicoidea</taxon>
        <taxon>Formicidae</taxon>
        <taxon>Formicinae</taxon>
        <taxon>Lasius</taxon>
        <taxon>Lasius</taxon>
    </lineage>
</organism>